<reference evidence="2 3" key="1">
    <citation type="submission" date="2019-05" db="EMBL/GenBank/DDBJ databases">
        <title>Another draft genome of Portunus trituberculatus and its Hox gene families provides insights of decapod evolution.</title>
        <authorList>
            <person name="Jeong J.-H."/>
            <person name="Song I."/>
            <person name="Kim S."/>
            <person name="Choi T."/>
            <person name="Kim D."/>
            <person name="Ryu S."/>
            <person name="Kim W."/>
        </authorList>
    </citation>
    <scope>NUCLEOTIDE SEQUENCE [LARGE SCALE GENOMIC DNA]</scope>
    <source>
        <tissue evidence="2">Muscle</tissue>
    </source>
</reference>
<protein>
    <submittedName>
        <fullName evidence="2">Uncharacterized protein</fullName>
    </submittedName>
</protein>
<evidence type="ECO:0000256" key="1">
    <source>
        <dbReference type="SAM" id="MobiDB-lite"/>
    </source>
</evidence>
<proteinExistence type="predicted"/>
<keyword evidence="3" id="KW-1185">Reference proteome</keyword>
<dbReference type="EMBL" id="VSRR010015540">
    <property type="protein sequence ID" value="MPC58292.1"/>
    <property type="molecule type" value="Genomic_DNA"/>
</dbReference>
<sequence length="68" mass="7373">MHLSLAPSVSFRQRLPSPPYHTDTPASLSRPTPNLPPSLDVMPSIPSSFSMAGSHFMAPCHIKPTHPL</sequence>
<accession>A0A5B7GH58</accession>
<gene>
    <name evidence="2" type="ORF">E2C01_052288</name>
</gene>
<dbReference type="Proteomes" id="UP000324222">
    <property type="component" value="Unassembled WGS sequence"/>
</dbReference>
<evidence type="ECO:0000313" key="2">
    <source>
        <dbReference type="EMBL" id="MPC58292.1"/>
    </source>
</evidence>
<organism evidence="2 3">
    <name type="scientific">Portunus trituberculatus</name>
    <name type="common">Swimming crab</name>
    <name type="synonym">Neptunus trituberculatus</name>
    <dbReference type="NCBI Taxonomy" id="210409"/>
    <lineage>
        <taxon>Eukaryota</taxon>
        <taxon>Metazoa</taxon>
        <taxon>Ecdysozoa</taxon>
        <taxon>Arthropoda</taxon>
        <taxon>Crustacea</taxon>
        <taxon>Multicrustacea</taxon>
        <taxon>Malacostraca</taxon>
        <taxon>Eumalacostraca</taxon>
        <taxon>Eucarida</taxon>
        <taxon>Decapoda</taxon>
        <taxon>Pleocyemata</taxon>
        <taxon>Brachyura</taxon>
        <taxon>Eubrachyura</taxon>
        <taxon>Portunoidea</taxon>
        <taxon>Portunidae</taxon>
        <taxon>Portuninae</taxon>
        <taxon>Portunus</taxon>
    </lineage>
</organism>
<evidence type="ECO:0000313" key="3">
    <source>
        <dbReference type="Proteomes" id="UP000324222"/>
    </source>
</evidence>
<name>A0A5B7GH58_PORTR</name>
<feature type="region of interest" description="Disordered" evidence="1">
    <location>
        <begin position="1"/>
        <end position="43"/>
    </location>
</feature>
<dbReference type="AlphaFoldDB" id="A0A5B7GH58"/>
<comment type="caution">
    <text evidence="2">The sequence shown here is derived from an EMBL/GenBank/DDBJ whole genome shotgun (WGS) entry which is preliminary data.</text>
</comment>